<feature type="region of interest" description="Disordered" evidence="1">
    <location>
        <begin position="262"/>
        <end position="281"/>
    </location>
</feature>
<feature type="transmembrane region" description="Helical" evidence="2">
    <location>
        <begin position="28"/>
        <end position="50"/>
    </location>
</feature>
<proteinExistence type="predicted"/>
<dbReference type="AlphaFoldDB" id="A0ABD5U185"/>
<dbReference type="Proteomes" id="UP001596408">
    <property type="component" value="Unassembled WGS sequence"/>
</dbReference>
<organism evidence="3 4">
    <name type="scientific">Halopelagius fulvigenes</name>
    <dbReference type="NCBI Taxonomy" id="1198324"/>
    <lineage>
        <taxon>Archaea</taxon>
        <taxon>Methanobacteriati</taxon>
        <taxon>Methanobacteriota</taxon>
        <taxon>Stenosarchaea group</taxon>
        <taxon>Halobacteria</taxon>
        <taxon>Halobacteriales</taxon>
        <taxon>Haloferacaceae</taxon>
    </lineage>
</organism>
<evidence type="ECO:0000313" key="4">
    <source>
        <dbReference type="Proteomes" id="UP001596408"/>
    </source>
</evidence>
<feature type="transmembrane region" description="Helical" evidence="2">
    <location>
        <begin position="94"/>
        <end position="114"/>
    </location>
</feature>
<keyword evidence="4" id="KW-1185">Reference proteome</keyword>
<keyword evidence="2" id="KW-1133">Transmembrane helix</keyword>
<name>A0ABD5U185_9EURY</name>
<evidence type="ECO:0000256" key="1">
    <source>
        <dbReference type="SAM" id="MobiDB-lite"/>
    </source>
</evidence>
<accession>A0ABD5U185</accession>
<sequence>MSGSDSSDRSPPTAKEAGESIYEGTLDVLMTGVGIIIPFVVTLYILNVALEFIRSALRPVVDLLRWLGVIELVESAGFVLFLVELNVYSTVINFFSELIAVFVLLGVVVVVGSVGQNRHGERIIDLVDLAITSIPGVGTVYKSFRRMGDVMLDQEAENFQEIKLVELLGDDVYVIGFETSRSPETVSAATGHDDMVTVFVPLAPNPVTGGFLTHVPRENVHDVDMTIEEGVRSILTSGVAAGENADETTELTMGDLDKITDIDRLQNAISPDESADDDSSR</sequence>
<keyword evidence="2" id="KW-0812">Transmembrane</keyword>
<keyword evidence="2" id="KW-0472">Membrane</keyword>
<comment type="caution">
    <text evidence="3">The sequence shown here is derived from an EMBL/GenBank/DDBJ whole genome shotgun (WGS) entry which is preliminary data.</text>
</comment>
<dbReference type="InterPro" id="IPR007462">
    <property type="entry name" value="COV1-like"/>
</dbReference>
<reference evidence="3 4" key="1">
    <citation type="journal article" date="2019" name="Int. J. Syst. Evol. Microbiol.">
        <title>The Global Catalogue of Microorganisms (GCM) 10K type strain sequencing project: providing services to taxonomists for standard genome sequencing and annotation.</title>
        <authorList>
            <consortium name="The Broad Institute Genomics Platform"/>
            <consortium name="The Broad Institute Genome Sequencing Center for Infectious Disease"/>
            <person name="Wu L."/>
            <person name="Ma J."/>
        </authorList>
    </citation>
    <scope>NUCLEOTIDE SEQUENCE [LARGE SCALE GENOMIC DNA]</scope>
    <source>
        <strain evidence="3 4">YIM 94188</strain>
    </source>
</reference>
<dbReference type="EMBL" id="JBHSXH010000015">
    <property type="protein sequence ID" value="MFC6826643.1"/>
    <property type="molecule type" value="Genomic_DNA"/>
</dbReference>
<dbReference type="RefSeq" id="WP_379698557.1">
    <property type="nucleotide sequence ID" value="NZ_JBHSXH010000015.1"/>
</dbReference>
<gene>
    <name evidence="3" type="ORF">ACFQEV_16835</name>
</gene>
<dbReference type="PANTHER" id="PTHR31876">
    <property type="entry name" value="COV-LIKE PROTEIN 1"/>
    <property type="match status" value="1"/>
</dbReference>
<evidence type="ECO:0000313" key="3">
    <source>
        <dbReference type="EMBL" id="MFC6826643.1"/>
    </source>
</evidence>
<dbReference type="Pfam" id="PF04367">
    <property type="entry name" value="DUF502"/>
    <property type="match status" value="1"/>
</dbReference>
<protein>
    <submittedName>
        <fullName evidence="3">DUF502 domain-containing protein</fullName>
    </submittedName>
</protein>
<feature type="transmembrane region" description="Helical" evidence="2">
    <location>
        <begin position="62"/>
        <end position="82"/>
    </location>
</feature>
<dbReference type="PANTHER" id="PTHR31876:SF26">
    <property type="entry name" value="PROTEIN LIKE COV 2"/>
    <property type="match status" value="1"/>
</dbReference>
<evidence type="ECO:0000256" key="2">
    <source>
        <dbReference type="SAM" id="Phobius"/>
    </source>
</evidence>